<organism evidence="1">
    <name type="scientific">metagenome</name>
    <dbReference type="NCBI Taxonomy" id="256318"/>
    <lineage>
        <taxon>unclassified sequences</taxon>
        <taxon>metagenomes</taxon>
    </lineage>
</organism>
<reference evidence="1" key="1">
    <citation type="submission" date="2015-08" db="EMBL/GenBank/DDBJ databases">
        <authorList>
            <person name="Babu N.S."/>
            <person name="Beckwith C.J."/>
            <person name="Beseler K.G."/>
            <person name="Brison A."/>
            <person name="Carone J.V."/>
            <person name="Caskin T.P."/>
            <person name="Diamond M."/>
            <person name="Durham M.E."/>
            <person name="Foxe J.M."/>
            <person name="Go M."/>
            <person name="Henderson B.A."/>
            <person name="Jones I.B."/>
            <person name="McGettigan J.A."/>
            <person name="Micheletti S.J."/>
            <person name="Nasrallah M.E."/>
            <person name="Ortiz D."/>
            <person name="Piller C.R."/>
            <person name="Privatt S.R."/>
            <person name="Schneider S.L."/>
            <person name="Sharp S."/>
            <person name="Smith T.C."/>
            <person name="Stanton J.D."/>
            <person name="Ullery H.E."/>
            <person name="Wilson R.J."/>
            <person name="Serrano M.G."/>
            <person name="Buck G."/>
            <person name="Lee V."/>
            <person name="Wang Y."/>
            <person name="Carvalho R."/>
            <person name="Voegtly L."/>
            <person name="Shi R."/>
            <person name="Duckworth R."/>
            <person name="Johnson A."/>
            <person name="Loviza R."/>
            <person name="Walstead R."/>
            <person name="Shah Z."/>
            <person name="Kiflezghi M."/>
            <person name="Wade K."/>
            <person name="Ball S.L."/>
            <person name="Bradley K.W."/>
            <person name="Asai D.J."/>
            <person name="Bowman C.A."/>
            <person name="Russell D.A."/>
            <person name="Pope W.H."/>
            <person name="Jacobs-Sera D."/>
            <person name="Hendrix R.W."/>
            <person name="Hatfull G.F."/>
        </authorList>
    </citation>
    <scope>NUCLEOTIDE SEQUENCE</scope>
</reference>
<sequence>MSRPVIVVVGAGPGVSGSVARRFADEGYDVGLLGQDQGVLDELVTDLEARGATVGHAVVDVTDEAAARDAVRRMGEHTGRIDVLHFNPSAYREKDPLSLTVAELLEDVALGVGALLTAVQAARPFMSAGGRISVTGSMAADQPWEGAASLGVQKAGVRNLVHSIDRTLAGDGIRAVSVTVRGTLSREGAFTPDRVADALWDAVTADEAAWRTEVPYAG</sequence>
<dbReference type="PANTHER" id="PTHR43431:SF1">
    <property type="entry name" value="OS08G0476300 PROTEIN"/>
    <property type="match status" value="1"/>
</dbReference>
<dbReference type="InterPro" id="IPR036291">
    <property type="entry name" value="NAD(P)-bd_dom_sf"/>
</dbReference>
<proteinExistence type="predicted"/>
<accession>A0A2P2CEI0</accession>
<dbReference type="Gene3D" id="3.40.50.720">
    <property type="entry name" value="NAD(P)-binding Rossmann-like Domain"/>
    <property type="match status" value="1"/>
</dbReference>
<dbReference type="AlphaFoldDB" id="A0A2P2CEI0"/>
<dbReference type="CDD" id="cd05233">
    <property type="entry name" value="SDR_c"/>
    <property type="match status" value="1"/>
</dbReference>
<dbReference type="EMBL" id="CZKB01000014">
    <property type="protein sequence ID" value="CUR60341.1"/>
    <property type="molecule type" value="Genomic_DNA"/>
</dbReference>
<dbReference type="PRINTS" id="PR00081">
    <property type="entry name" value="GDHRDH"/>
</dbReference>
<dbReference type="SUPFAM" id="SSF51735">
    <property type="entry name" value="NAD(P)-binding Rossmann-fold domains"/>
    <property type="match status" value="1"/>
</dbReference>
<dbReference type="InterPro" id="IPR002347">
    <property type="entry name" value="SDR_fam"/>
</dbReference>
<protein>
    <submittedName>
        <fullName evidence="1">Short-chain dehydrogenase/reductase SDR</fullName>
    </submittedName>
</protein>
<name>A0A2P2CEI0_9ZZZZ</name>
<evidence type="ECO:0000313" key="1">
    <source>
        <dbReference type="EMBL" id="CUR60341.1"/>
    </source>
</evidence>
<dbReference type="PANTHER" id="PTHR43431">
    <property type="entry name" value="OXIDOREDUCTASE, SHORT CHAIN DEHYDROGENASE/REDUCTASE FAMILY (AFU_ORTHOLOGUE AFUA_5G14000)"/>
    <property type="match status" value="1"/>
</dbReference>
<dbReference type="Pfam" id="PF00106">
    <property type="entry name" value="adh_short"/>
    <property type="match status" value="1"/>
</dbReference>
<gene>
    <name evidence="1" type="ORF">NOCA1210047</name>
</gene>